<proteinExistence type="predicted"/>
<dbReference type="EMBL" id="CAMXCT020001854">
    <property type="protein sequence ID" value="CAL1146996.1"/>
    <property type="molecule type" value="Genomic_DNA"/>
</dbReference>
<evidence type="ECO:0000313" key="3">
    <source>
        <dbReference type="EMBL" id="CAI3993621.1"/>
    </source>
</evidence>
<feature type="transmembrane region" description="Helical" evidence="2">
    <location>
        <begin position="236"/>
        <end position="257"/>
    </location>
</feature>
<sequence length="442" mass="47150">MPRSDIPIPWSTLRAPLLPRPDWQNPAGTWQGAEPPNEPGSADSESSVEADANLVDLVNATTSSERSRAVSQCACAVLLCLACFGAIVMILREAVQGATKSFYCSADGQTPEASPAPTACAVPLALAAILCNLTVVVGLLYVLRFAWLAGRTIQEGPASLTQMQRNRAKLQKDLTKWRSVSAKVLVVAGLTYLVAGAPCAGVAKLALVFLATGSLDAIHGCHVDDVTGDVRMSPRLLRFLLVYVLVGLTFTALASGATERVLRAHFDGLQGNPRGVEEVGGLGASIIGPEDANHFADVCTSLGRQQVAPSWCTMPLDFVAAVALWWAASPVFAILLPARTTDQPNGGLCRHFLQKWRKHIDFLIMGVAGVLLALFRKPCAHLAPIAFGNAELGVWGVSLAGAWSMSVSKAFRQFRRFLTIHIARKHCTAILTLLWGVLSVKA</sequence>
<feature type="region of interest" description="Disordered" evidence="1">
    <location>
        <begin position="1"/>
        <end position="46"/>
    </location>
</feature>
<name>A0A9P1FZ90_9DINO</name>
<keyword evidence="2" id="KW-0472">Membrane</keyword>
<dbReference type="EMBL" id="CAMXCT030001854">
    <property type="protein sequence ID" value="CAL4780933.1"/>
    <property type="molecule type" value="Genomic_DNA"/>
</dbReference>
<comment type="caution">
    <text evidence="3">The sequence shown here is derived from an EMBL/GenBank/DDBJ whole genome shotgun (WGS) entry which is preliminary data.</text>
</comment>
<gene>
    <name evidence="3" type="ORF">C1SCF055_LOCUS20351</name>
</gene>
<feature type="transmembrane region" description="Helical" evidence="2">
    <location>
        <begin position="359"/>
        <end position="376"/>
    </location>
</feature>
<protein>
    <submittedName>
        <fullName evidence="4">RING-type domain-containing protein</fullName>
    </submittedName>
</protein>
<organism evidence="3">
    <name type="scientific">Cladocopium goreaui</name>
    <dbReference type="NCBI Taxonomy" id="2562237"/>
    <lineage>
        <taxon>Eukaryota</taxon>
        <taxon>Sar</taxon>
        <taxon>Alveolata</taxon>
        <taxon>Dinophyceae</taxon>
        <taxon>Suessiales</taxon>
        <taxon>Symbiodiniaceae</taxon>
        <taxon>Cladocopium</taxon>
    </lineage>
</organism>
<evidence type="ECO:0000256" key="2">
    <source>
        <dbReference type="SAM" id="Phobius"/>
    </source>
</evidence>
<keyword evidence="2" id="KW-0812">Transmembrane</keyword>
<dbReference type="OrthoDB" id="29542at2759"/>
<keyword evidence="5" id="KW-1185">Reference proteome</keyword>
<evidence type="ECO:0000256" key="1">
    <source>
        <dbReference type="SAM" id="MobiDB-lite"/>
    </source>
</evidence>
<dbReference type="EMBL" id="CAMXCT010001854">
    <property type="protein sequence ID" value="CAI3993621.1"/>
    <property type="molecule type" value="Genomic_DNA"/>
</dbReference>
<feature type="transmembrane region" description="Helical" evidence="2">
    <location>
        <begin position="73"/>
        <end position="91"/>
    </location>
</feature>
<feature type="transmembrane region" description="Helical" evidence="2">
    <location>
        <begin position="382"/>
        <end position="405"/>
    </location>
</feature>
<reference evidence="4 5" key="2">
    <citation type="submission" date="2024-05" db="EMBL/GenBank/DDBJ databases">
        <authorList>
            <person name="Chen Y."/>
            <person name="Shah S."/>
            <person name="Dougan E. K."/>
            <person name="Thang M."/>
            <person name="Chan C."/>
        </authorList>
    </citation>
    <scope>NUCLEOTIDE SEQUENCE [LARGE SCALE GENOMIC DNA]</scope>
</reference>
<accession>A0A9P1FZ90</accession>
<dbReference type="Proteomes" id="UP001152797">
    <property type="component" value="Unassembled WGS sequence"/>
</dbReference>
<keyword evidence="2" id="KW-1133">Transmembrane helix</keyword>
<reference evidence="3" key="1">
    <citation type="submission" date="2022-10" db="EMBL/GenBank/DDBJ databases">
        <authorList>
            <person name="Chen Y."/>
            <person name="Dougan E. K."/>
            <person name="Chan C."/>
            <person name="Rhodes N."/>
            <person name="Thang M."/>
        </authorList>
    </citation>
    <scope>NUCLEOTIDE SEQUENCE</scope>
</reference>
<evidence type="ECO:0000313" key="4">
    <source>
        <dbReference type="EMBL" id="CAL4780933.1"/>
    </source>
</evidence>
<feature type="transmembrane region" description="Helical" evidence="2">
    <location>
        <begin position="318"/>
        <end position="338"/>
    </location>
</feature>
<dbReference type="AlphaFoldDB" id="A0A9P1FZ90"/>
<evidence type="ECO:0000313" key="5">
    <source>
        <dbReference type="Proteomes" id="UP001152797"/>
    </source>
</evidence>
<feature type="transmembrane region" description="Helical" evidence="2">
    <location>
        <begin position="121"/>
        <end position="143"/>
    </location>
</feature>